<dbReference type="EMBL" id="PNBA02000008">
    <property type="protein sequence ID" value="KAG6415958.1"/>
    <property type="molecule type" value="Genomic_DNA"/>
</dbReference>
<comment type="caution">
    <text evidence="13">The sequence shown here is derived from an EMBL/GenBank/DDBJ whole genome shotgun (WGS) entry which is preliminary data.</text>
</comment>
<comment type="function">
    <text evidence="10">Potassium transporter.</text>
</comment>
<organism evidence="13">
    <name type="scientific">Salvia splendens</name>
    <name type="common">Scarlet sage</name>
    <dbReference type="NCBI Taxonomy" id="180675"/>
    <lineage>
        <taxon>Eukaryota</taxon>
        <taxon>Viridiplantae</taxon>
        <taxon>Streptophyta</taxon>
        <taxon>Embryophyta</taxon>
        <taxon>Tracheophyta</taxon>
        <taxon>Spermatophyta</taxon>
        <taxon>Magnoliopsida</taxon>
        <taxon>eudicotyledons</taxon>
        <taxon>Gunneridae</taxon>
        <taxon>Pentapetalae</taxon>
        <taxon>asterids</taxon>
        <taxon>lamiids</taxon>
        <taxon>Lamiales</taxon>
        <taxon>Lamiaceae</taxon>
        <taxon>Nepetoideae</taxon>
        <taxon>Mentheae</taxon>
        <taxon>Salviinae</taxon>
        <taxon>Salvia</taxon>
        <taxon>Salvia subgen. Calosphace</taxon>
        <taxon>core Calosphace</taxon>
    </lineage>
</organism>
<dbReference type="NCBIfam" id="TIGR00794">
    <property type="entry name" value="kup"/>
    <property type="match status" value="1"/>
</dbReference>
<evidence type="ECO:0000256" key="1">
    <source>
        <dbReference type="ARBA" id="ARBA00004651"/>
    </source>
</evidence>
<evidence type="ECO:0000256" key="10">
    <source>
        <dbReference type="RuleBase" id="RU321113"/>
    </source>
</evidence>
<feature type="transmembrane region" description="Helical" evidence="10">
    <location>
        <begin position="257"/>
        <end position="277"/>
    </location>
</feature>
<evidence type="ECO:0000259" key="12">
    <source>
        <dbReference type="Pfam" id="PF22776"/>
    </source>
</evidence>
<keyword evidence="7 10" id="KW-1133">Transmembrane helix</keyword>
<dbReference type="InterPro" id="IPR053952">
    <property type="entry name" value="K_trans_C"/>
</dbReference>
<feature type="transmembrane region" description="Helical" evidence="10">
    <location>
        <begin position="63"/>
        <end position="84"/>
    </location>
</feature>
<keyword evidence="4 10" id="KW-0633">Potassium transport</keyword>
<protein>
    <recommendedName>
        <fullName evidence="10">Potassium transporter</fullName>
    </recommendedName>
</protein>
<dbReference type="Pfam" id="PF02705">
    <property type="entry name" value="K_trans"/>
    <property type="match status" value="1"/>
</dbReference>
<keyword evidence="14" id="KW-1185">Reference proteome</keyword>
<feature type="transmembrane region" description="Helical" evidence="10">
    <location>
        <begin position="332"/>
        <end position="357"/>
    </location>
</feature>
<feature type="transmembrane region" description="Helical" evidence="10">
    <location>
        <begin position="22"/>
        <end position="43"/>
    </location>
</feature>
<evidence type="ECO:0000256" key="5">
    <source>
        <dbReference type="ARBA" id="ARBA00022692"/>
    </source>
</evidence>
<evidence type="ECO:0000313" key="14">
    <source>
        <dbReference type="Proteomes" id="UP000298416"/>
    </source>
</evidence>
<feature type="transmembrane region" description="Helical" evidence="10">
    <location>
        <begin position="439"/>
        <end position="457"/>
    </location>
</feature>
<name>A0A8X8XLK5_SALSN</name>
<evidence type="ECO:0000313" key="13">
    <source>
        <dbReference type="EMBL" id="KAG6415958.1"/>
    </source>
</evidence>
<keyword evidence="3" id="KW-0813">Transport</keyword>
<evidence type="ECO:0000256" key="6">
    <source>
        <dbReference type="ARBA" id="ARBA00022958"/>
    </source>
</evidence>
<comment type="similarity">
    <text evidence="2 10">Belongs to the HAK/KUP transporter (TC 2.A.72.3) family.</text>
</comment>
<comment type="subcellular location">
    <subcellularLocation>
        <location evidence="1">Cell membrane</location>
        <topology evidence="1">Multi-pass membrane protein</topology>
    </subcellularLocation>
    <subcellularLocation>
        <location evidence="10">Membrane</location>
        <topology evidence="10">Multi-pass membrane protein</topology>
    </subcellularLocation>
</comment>
<sequence>MDPSCGNCWTNPKKDSWKATLLLAYQSLGVVYGDLSISPLYVYKSTFAEDIHHSETNEEIFGVLSFVFWTLTLVPLFKYVFIVLRADDNGEGGTFALYSLICRHAKVSLLPNQQVADEALSTYILEPPPTTKNSSRVKAVLENHKSLHVALLILVLLGTCMVIGDVFSAVSGLELSMSKDHHQYAMVPITCFILVCLFALQHYGTHRIGFFFAPIVLTWLLCISALGLYNIFHWNHHVYQALSPSYMIRFLKKTRKGGWMSLGGILLCITGSEAMFADLGHFSHAAIQIAFTFLVYPALILAYMGQAAYLSRHHHTIHKIGYYVSVPESVRWPVLVVAILASVVGSQAIISGTFSIINQSQSLGCFPRVKVIHTSEKIHGQIYIPEINWMLMILCIAVTIGFRDIKHMGNASGLAVMAVMLVTTCLTSLVIILCWHKPPLVALCFLLFFGSIELLYFSASLIKFLEGAWLPILLALFLVTIMFVWHYTTVKKYEYDLHNKVSLEWLLALGPSLGIARVPGVGLVFTDLTSGIPANFSRFVTNLPAFHRVLVFVCIKSVPVPYVPPAERYLVGRVGPAAHRSYRCIVRYGYRDVHQDVDSFESELVSRLLEFIRYDWYKAHGGIMDVRKEEEEEGAGSTSECRLAVIGTVSLSAFEMEDEAEPASVSVGFQTVDSVSDIVEIGVPERRVRFACETEVQVQVQEEVRDLYEAQQAGIAFILGHSHVRAKQGSSVWKRLAINLGYNFLRRNCRGADVSLKVPPASLLEVGMVYIV</sequence>
<dbReference type="InterPro" id="IPR003855">
    <property type="entry name" value="K+_transporter"/>
</dbReference>
<dbReference type="InterPro" id="IPR053951">
    <property type="entry name" value="K_trans_N"/>
</dbReference>
<dbReference type="GO" id="GO:0005886">
    <property type="term" value="C:plasma membrane"/>
    <property type="evidence" value="ECO:0007669"/>
    <property type="project" value="UniProtKB-SubCell"/>
</dbReference>
<accession>A0A8X8XLK5</accession>
<dbReference type="AlphaFoldDB" id="A0A8X8XLK5"/>
<feature type="domain" description="K+ potassium transporter C-terminal" evidence="12">
    <location>
        <begin position="519"/>
        <end position="770"/>
    </location>
</feature>
<reference evidence="13" key="2">
    <citation type="submission" date="2020-08" db="EMBL/GenBank/DDBJ databases">
        <title>Plant Genome Project.</title>
        <authorList>
            <person name="Zhang R.-G."/>
        </authorList>
    </citation>
    <scope>NUCLEOTIDE SEQUENCE</scope>
    <source>
        <strain evidence="13">Huo1</strain>
        <tissue evidence="13">Leaf</tissue>
    </source>
</reference>
<evidence type="ECO:0000256" key="2">
    <source>
        <dbReference type="ARBA" id="ARBA00008440"/>
    </source>
</evidence>
<dbReference type="PANTHER" id="PTHR30540:SF6">
    <property type="entry name" value="POTASSIUM TRANSPORTER 2"/>
    <property type="match status" value="1"/>
</dbReference>
<evidence type="ECO:0000256" key="4">
    <source>
        <dbReference type="ARBA" id="ARBA00022538"/>
    </source>
</evidence>
<feature type="transmembrane region" description="Helical" evidence="10">
    <location>
        <begin position="289"/>
        <end position="311"/>
    </location>
</feature>
<feature type="transmembrane region" description="Helical" evidence="10">
    <location>
        <begin position="469"/>
        <end position="487"/>
    </location>
</feature>
<dbReference type="PANTHER" id="PTHR30540">
    <property type="entry name" value="OSMOTIC STRESS POTASSIUM TRANSPORTER"/>
    <property type="match status" value="1"/>
</dbReference>
<dbReference type="GO" id="GO:0015079">
    <property type="term" value="F:potassium ion transmembrane transporter activity"/>
    <property type="evidence" value="ECO:0007669"/>
    <property type="project" value="UniProtKB-UniRule"/>
</dbReference>
<keyword evidence="5 10" id="KW-0812">Transmembrane</keyword>
<dbReference type="Proteomes" id="UP000298416">
    <property type="component" value="Unassembled WGS sequence"/>
</dbReference>
<feature type="domain" description="K+ potassium transporter integral membrane" evidence="11">
    <location>
        <begin position="23"/>
        <end position="507"/>
    </location>
</feature>
<proteinExistence type="inferred from homology"/>
<gene>
    <name evidence="13" type="ORF">SASPL_123379</name>
</gene>
<keyword evidence="8 10" id="KW-0406">Ion transport</keyword>
<keyword evidence="6 10" id="KW-0630">Potassium</keyword>
<evidence type="ECO:0000256" key="9">
    <source>
        <dbReference type="ARBA" id="ARBA00023136"/>
    </source>
</evidence>
<feature type="transmembrane region" description="Helical" evidence="10">
    <location>
        <begin position="185"/>
        <end position="204"/>
    </location>
</feature>
<feature type="transmembrane region" description="Helical" evidence="10">
    <location>
        <begin position="210"/>
        <end position="232"/>
    </location>
</feature>
<keyword evidence="9 10" id="KW-0472">Membrane</keyword>
<dbReference type="Pfam" id="PF22776">
    <property type="entry name" value="K_trans_C"/>
    <property type="match status" value="1"/>
</dbReference>
<feature type="transmembrane region" description="Helical" evidence="10">
    <location>
        <begin position="149"/>
        <end position="173"/>
    </location>
</feature>
<evidence type="ECO:0000259" key="11">
    <source>
        <dbReference type="Pfam" id="PF02705"/>
    </source>
</evidence>
<evidence type="ECO:0000256" key="7">
    <source>
        <dbReference type="ARBA" id="ARBA00022989"/>
    </source>
</evidence>
<evidence type="ECO:0000256" key="3">
    <source>
        <dbReference type="ARBA" id="ARBA00022448"/>
    </source>
</evidence>
<reference evidence="13" key="1">
    <citation type="submission" date="2018-01" db="EMBL/GenBank/DDBJ databases">
        <authorList>
            <person name="Mao J.F."/>
        </authorList>
    </citation>
    <scope>NUCLEOTIDE SEQUENCE</scope>
    <source>
        <strain evidence="13">Huo1</strain>
        <tissue evidence="13">Leaf</tissue>
    </source>
</reference>
<evidence type="ECO:0000256" key="8">
    <source>
        <dbReference type="ARBA" id="ARBA00023065"/>
    </source>
</evidence>
<feature type="transmembrane region" description="Helical" evidence="10">
    <location>
        <begin position="382"/>
        <end position="402"/>
    </location>
</feature>
<feature type="transmembrane region" description="Helical" evidence="10">
    <location>
        <begin position="414"/>
        <end position="433"/>
    </location>
</feature>